<keyword evidence="1" id="KW-0812">Transmembrane</keyword>
<reference evidence="2 3" key="1">
    <citation type="submission" date="2020-08" db="EMBL/GenBank/DDBJ databases">
        <title>Description of novel Pseudomonas species.</title>
        <authorList>
            <person name="Duman M."/>
            <person name="Mulet M."/>
            <person name="Altun S."/>
            <person name="Saticioglu I.B."/>
            <person name="Lalucat J."/>
            <person name="Garcia-Valdes E."/>
        </authorList>
    </citation>
    <scope>NUCLEOTIDE SEQUENCE [LARGE SCALE GENOMIC DNA]</scope>
    <source>
        <strain evidence="2 3">P66</strain>
    </source>
</reference>
<dbReference type="RefSeq" id="WP_203584596.1">
    <property type="nucleotide sequence ID" value="NZ_JACOPV010000008.1"/>
</dbReference>
<proteinExistence type="predicted"/>
<dbReference type="Proteomes" id="UP000745663">
    <property type="component" value="Unassembled WGS sequence"/>
</dbReference>
<name>A0ABS2BYE7_9PSED</name>
<accession>A0ABS2BYE7</accession>
<dbReference type="EMBL" id="JACOPV010000008">
    <property type="protein sequence ID" value="MBM5458656.1"/>
    <property type="molecule type" value="Genomic_DNA"/>
</dbReference>
<protein>
    <submittedName>
        <fullName evidence="2">Uncharacterized protein</fullName>
    </submittedName>
</protein>
<feature type="transmembrane region" description="Helical" evidence="1">
    <location>
        <begin position="67"/>
        <end position="86"/>
    </location>
</feature>
<keyword evidence="1" id="KW-1133">Transmembrane helix</keyword>
<evidence type="ECO:0000313" key="2">
    <source>
        <dbReference type="EMBL" id="MBM5458656.1"/>
    </source>
</evidence>
<evidence type="ECO:0000313" key="3">
    <source>
        <dbReference type="Proteomes" id="UP000745663"/>
    </source>
</evidence>
<evidence type="ECO:0000256" key="1">
    <source>
        <dbReference type="SAM" id="Phobius"/>
    </source>
</evidence>
<organism evidence="2 3">
    <name type="scientific">Pseudomonas arcuscaelestis</name>
    <dbReference type="NCBI Taxonomy" id="2710591"/>
    <lineage>
        <taxon>Bacteria</taxon>
        <taxon>Pseudomonadati</taxon>
        <taxon>Pseudomonadota</taxon>
        <taxon>Gammaproteobacteria</taxon>
        <taxon>Pseudomonadales</taxon>
        <taxon>Pseudomonadaceae</taxon>
        <taxon>Pseudomonas</taxon>
    </lineage>
</organism>
<keyword evidence="1" id="KW-0472">Membrane</keyword>
<keyword evidence="3" id="KW-1185">Reference proteome</keyword>
<sequence length="90" mass="9725">MSTYCGYKITDWVLLALLYLVPVVILAIVFKLPGMLENWLYLNACVGVGICAGLAIYILAATTVREAVFAGLWFSAFLATACYLGLNGVL</sequence>
<feature type="transmembrane region" description="Helical" evidence="1">
    <location>
        <begin position="12"/>
        <end position="33"/>
    </location>
</feature>
<gene>
    <name evidence="2" type="ORF">H8F21_13885</name>
</gene>
<feature type="transmembrane region" description="Helical" evidence="1">
    <location>
        <begin position="39"/>
        <end position="60"/>
    </location>
</feature>
<comment type="caution">
    <text evidence="2">The sequence shown here is derived from an EMBL/GenBank/DDBJ whole genome shotgun (WGS) entry which is preliminary data.</text>
</comment>